<dbReference type="Proteomes" id="UP000307380">
    <property type="component" value="Unassembled WGS sequence"/>
</dbReference>
<organism evidence="2 3">
    <name type="scientific">Orlajensenia flava</name>
    <dbReference type="NCBI Taxonomy" id="2565934"/>
    <lineage>
        <taxon>Bacteria</taxon>
        <taxon>Bacillati</taxon>
        <taxon>Actinomycetota</taxon>
        <taxon>Actinomycetes</taxon>
        <taxon>Micrococcales</taxon>
        <taxon>Microbacteriaceae</taxon>
        <taxon>Orlajensenia</taxon>
    </lineage>
</organism>
<protein>
    <submittedName>
        <fullName evidence="2">DUF4436 domain-containing protein</fullName>
    </submittedName>
</protein>
<dbReference type="RefSeq" id="WP_136424436.1">
    <property type="nucleotide sequence ID" value="NZ_SSSN01000006.1"/>
</dbReference>
<feature type="transmembrane region" description="Helical" evidence="1">
    <location>
        <begin position="267"/>
        <end position="290"/>
    </location>
</feature>
<name>A0A4S4FU12_9MICO</name>
<evidence type="ECO:0000313" key="3">
    <source>
        <dbReference type="Proteomes" id="UP000307380"/>
    </source>
</evidence>
<proteinExistence type="predicted"/>
<feature type="transmembrane region" description="Helical" evidence="1">
    <location>
        <begin position="238"/>
        <end position="255"/>
    </location>
</feature>
<dbReference type="Pfam" id="PF14494">
    <property type="entry name" value="DUF4436"/>
    <property type="match status" value="1"/>
</dbReference>
<accession>A0A4S4FU12</accession>
<reference evidence="2 3" key="1">
    <citation type="submission" date="2019-04" db="EMBL/GenBank/DDBJ databases">
        <authorList>
            <person name="Jiang L."/>
        </authorList>
    </citation>
    <scope>NUCLEOTIDE SEQUENCE [LARGE SCALE GENOMIC DNA]</scope>
    <source>
        <strain evidence="2 3">YIM 131861</strain>
    </source>
</reference>
<comment type="caution">
    <text evidence="2">The sequence shown here is derived from an EMBL/GenBank/DDBJ whole genome shotgun (WGS) entry which is preliminary data.</text>
</comment>
<sequence length="316" mass="34004">MTSSEHRTQRRRNPAPYILGSVVLILIVYYVVVAASGILQSSTAVMVSGDNKQSGQTYLTLRMSTQDVDLTNRVIQANVLPIPHGRLVGQKAGEIAATLRIEVSSGGVTTSVVTFPGESIVDATALTLSLDRGDTDYPFDHPFANYQLSVQDDETGQPVPFALEVSNSARPWVLNAHRSAASVEGKRTLYPVAIEGSRDALSVTLVLFYVLAILLTTLMAVVIIGSAIIRRKLEFSNVIWLSATLLSFPALRSAMPGAPPIGTALDFIILFPCLCLIAGMLVWTGAYLLWRESHVLRTRHVVDDTAAAAAAETAAE</sequence>
<dbReference type="AlphaFoldDB" id="A0A4S4FU12"/>
<keyword evidence="1" id="KW-0812">Transmembrane</keyword>
<dbReference type="InterPro" id="IPR027948">
    <property type="entry name" value="DUF4436"/>
</dbReference>
<dbReference type="EMBL" id="SSSN01000006">
    <property type="protein sequence ID" value="THG34163.1"/>
    <property type="molecule type" value="Genomic_DNA"/>
</dbReference>
<gene>
    <name evidence="2" type="ORF">E6C70_10125</name>
</gene>
<evidence type="ECO:0000313" key="2">
    <source>
        <dbReference type="EMBL" id="THG34163.1"/>
    </source>
</evidence>
<feature type="transmembrane region" description="Helical" evidence="1">
    <location>
        <begin position="17"/>
        <end position="39"/>
    </location>
</feature>
<keyword evidence="1" id="KW-1133">Transmembrane helix</keyword>
<keyword evidence="3" id="KW-1185">Reference proteome</keyword>
<feature type="transmembrane region" description="Helical" evidence="1">
    <location>
        <begin position="206"/>
        <end position="229"/>
    </location>
</feature>
<evidence type="ECO:0000256" key="1">
    <source>
        <dbReference type="SAM" id="Phobius"/>
    </source>
</evidence>
<keyword evidence="1" id="KW-0472">Membrane</keyword>
<dbReference type="OrthoDB" id="8438075at2"/>